<comment type="caution">
    <text evidence="2">The sequence shown here is derived from an EMBL/GenBank/DDBJ whole genome shotgun (WGS) entry which is preliminary data.</text>
</comment>
<dbReference type="OrthoDB" id="2963168at2759"/>
<proteinExistence type="predicted"/>
<feature type="region of interest" description="Disordered" evidence="1">
    <location>
        <begin position="167"/>
        <end position="196"/>
    </location>
</feature>
<keyword evidence="3" id="KW-1185">Reference proteome</keyword>
<accession>A0A4Q2DB42</accession>
<reference evidence="2 3" key="1">
    <citation type="submission" date="2019-01" db="EMBL/GenBank/DDBJ databases">
        <title>Draft genome sequence of Psathyrella aberdarensis IHI B618.</title>
        <authorList>
            <person name="Buettner E."/>
            <person name="Kellner H."/>
        </authorList>
    </citation>
    <scope>NUCLEOTIDE SEQUENCE [LARGE SCALE GENOMIC DNA]</scope>
    <source>
        <strain evidence="2 3">IHI B618</strain>
    </source>
</reference>
<evidence type="ECO:0000313" key="3">
    <source>
        <dbReference type="Proteomes" id="UP000290288"/>
    </source>
</evidence>
<sequence>MQALLRSIVHRRRLPTSFGERDILISRMIVSFPRLATIIFEGTLTERFALSRRYVLLFMCFNVEDPHGPTVGFINGQLPISGNLAQRALFDPVVDQVLQLLREELPQFDQPIHALLSVGGLAGSEHSKQCIGVNLPAEQEDWLKTPAYIKNSTAGVVECARIEPYIGGSDSQETGDSFAIRSRSSQSPSDPSAVPTLYAGKTDKILRCTDEDEIL</sequence>
<dbReference type="AlphaFoldDB" id="A0A4Q2DB42"/>
<feature type="compositionally biased region" description="Low complexity" evidence="1">
    <location>
        <begin position="176"/>
        <end position="193"/>
    </location>
</feature>
<evidence type="ECO:0000313" key="2">
    <source>
        <dbReference type="EMBL" id="RXW16212.1"/>
    </source>
</evidence>
<name>A0A4Q2DB42_9AGAR</name>
<gene>
    <name evidence="2" type="ORF">EST38_g9644</name>
</gene>
<evidence type="ECO:0000256" key="1">
    <source>
        <dbReference type="SAM" id="MobiDB-lite"/>
    </source>
</evidence>
<protein>
    <submittedName>
        <fullName evidence="2">Uncharacterized protein</fullName>
    </submittedName>
</protein>
<organism evidence="2 3">
    <name type="scientific">Candolleomyces aberdarensis</name>
    <dbReference type="NCBI Taxonomy" id="2316362"/>
    <lineage>
        <taxon>Eukaryota</taxon>
        <taxon>Fungi</taxon>
        <taxon>Dikarya</taxon>
        <taxon>Basidiomycota</taxon>
        <taxon>Agaricomycotina</taxon>
        <taxon>Agaricomycetes</taxon>
        <taxon>Agaricomycetidae</taxon>
        <taxon>Agaricales</taxon>
        <taxon>Agaricineae</taxon>
        <taxon>Psathyrellaceae</taxon>
        <taxon>Candolleomyces</taxon>
    </lineage>
</organism>
<dbReference type="EMBL" id="SDEE01000462">
    <property type="protein sequence ID" value="RXW16212.1"/>
    <property type="molecule type" value="Genomic_DNA"/>
</dbReference>
<dbReference type="Proteomes" id="UP000290288">
    <property type="component" value="Unassembled WGS sequence"/>
</dbReference>
<dbReference type="STRING" id="2316362.A0A4Q2DB42"/>